<dbReference type="RefSeq" id="WP_223791063.1">
    <property type="nucleotide sequence ID" value="NZ_JAIOUQ010000005.1"/>
</dbReference>
<reference evidence="2" key="1">
    <citation type="journal article" date="2022" name="Microbiol. Resour. Announc.">
        <title>Draft Genome Sequence of a Methanogenic Archaeon from West Spitsbergen Permafrost.</title>
        <authorList>
            <person name="Trubitsyn V."/>
            <person name="Rivkina E."/>
            <person name="Shcherbakova V."/>
        </authorList>
    </citation>
    <scope>NUCLEOTIDE SEQUENCE [LARGE SCALE GENOMIC DNA]</scope>
    <source>
        <strain evidence="2">VT</strain>
    </source>
</reference>
<gene>
    <name evidence="1" type="ORF">K8N75_05190</name>
</gene>
<sequence>MDLQEDNEYELELKKAKKEYLIAADFLKGYFRFIYENAGKKWTEKDDAEIEKVMCAIKNLAYWESVKATRIMTKRQKSE</sequence>
<comment type="caution">
    <text evidence="1">The sequence shown here is derived from an EMBL/GenBank/DDBJ whole genome shotgun (WGS) entry which is preliminary data.</text>
</comment>
<proteinExistence type="predicted"/>
<keyword evidence="2" id="KW-1185">Reference proteome</keyword>
<protein>
    <submittedName>
        <fullName evidence="1">Uncharacterized protein</fullName>
    </submittedName>
</protein>
<dbReference type="Proteomes" id="UP000825933">
    <property type="component" value="Unassembled WGS sequence"/>
</dbReference>
<accession>A0A8T5UN98</accession>
<dbReference type="EMBL" id="JAIOUQ010000005">
    <property type="protein sequence ID" value="MBZ2165432.1"/>
    <property type="molecule type" value="Genomic_DNA"/>
</dbReference>
<evidence type="ECO:0000313" key="2">
    <source>
        <dbReference type="Proteomes" id="UP000825933"/>
    </source>
</evidence>
<organism evidence="1 2">
    <name type="scientific">Methanobacterium spitsbergense</name>
    <dbReference type="NCBI Taxonomy" id="2874285"/>
    <lineage>
        <taxon>Archaea</taxon>
        <taxon>Methanobacteriati</taxon>
        <taxon>Methanobacteriota</taxon>
        <taxon>Methanomada group</taxon>
        <taxon>Methanobacteria</taxon>
        <taxon>Methanobacteriales</taxon>
        <taxon>Methanobacteriaceae</taxon>
        <taxon>Methanobacterium</taxon>
    </lineage>
</organism>
<name>A0A8T5UN98_9EURY</name>
<dbReference type="AlphaFoldDB" id="A0A8T5UN98"/>
<evidence type="ECO:0000313" key="1">
    <source>
        <dbReference type="EMBL" id="MBZ2165432.1"/>
    </source>
</evidence>